<reference evidence="2" key="1">
    <citation type="submission" date="2017-09" db="EMBL/GenBank/DDBJ databases">
        <title>Depth-based differentiation of microbial function through sediment-hosted aquifers and enrichment of novel symbionts in the deep terrestrial subsurface.</title>
        <authorList>
            <person name="Probst A.J."/>
            <person name="Ladd B."/>
            <person name="Jarett J.K."/>
            <person name="Geller-Mcgrath D.E."/>
            <person name="Sieber C.M.K."/>
            <person name="Emerson J.B."/>
            <person name="Anantharaman K."/>
            <person name="Thomas B.C."/>
            <person name="Malmstrom R."/>
            <person name="Stieglmeier M."/>
            <person name="Klingl A."/>
            <person name="Woyke T."/>
            <person name="Ryan C.M."/>
            <person name="Banfield J.F."/>
        </authorList>
    </citation>
    <scope>NUCLEOTIDE SEQUENCE [LARGE SCALE GENOMIC DNA]</scope>
</reference>
<evidence type="ECO:0000313" key="1">
    <source>
        <dbReference type="EMBL" id="PIS13596.1"/>
    </source>
</evidence>
<evidence type="ECO:0000313" key="2">
    <source>
        <dbReference type="Proteomes" id="UP000230353"/>
    </source>
</evidence>
<organism evidence="1 2">
    <name type="scientific">Candidatus Tagabacteria bacterium CG09_land_8_20_14_0_10_41_14</name>
    <dbReference type="NCBI Taxonomy" id="1975021"/>
    <lineage>
        <taxon>Bacteria</taxon>
        <taxon>Candidatus Tagaibacteriota</taxon>
    </lineage>
</organism>
<dbReference type="Proteomes" id="UP000230353">
    <property type="component" value="Unassembled WGS sequence"/>
</dbReference>
<protein>
    <submittedName>
        <fullName evidence="1">Uncharacterized protein</fullName>
    </submittedName>
</protein>
<comment type="caution">
    <text evidence="1">The sequence shown here is derived from an EMBL/GenBank/DDBJ whole genome shotgun (WGS) entry which is preliminary data.</text>
</comment>
<gene>
    <name evidence="1" type="ORF">COT67_00895</name>
</gene>
<name>A0A2H0WLS3_9BACT</name>
<accession>A0A2H0WLS3</accession>
<sequence>MEKILVKEKEKTADARIFGVTIEGNEYIVTVPKEYWQKLTKAREEPESLVRRSFEFLLEREPKESILREFELSVIQKYFPEYETIISGGNF</sequence>
<dbReference type="AlphaFoldDB" id="A0A2H0WLS3"/>
<proteinExistence type="predicted"/>
<dbReference type="EMBL" id="PEZL01000012">
    <property type="protein sequence ID" value="PIS13596.1"/>
    <property type="molecule type" value="Genomic_DNA"/>
</dbReference>